<keyword evidence="1" id="KW-1133">Transmembrane helix</keyword>
<dbReference type="AlphaFoldDB" id="A0A829Z9U2"/>
<organism evidence="2 3">
    <name type="scientific">Thomasclavelia cocleata</name>
    <dbReference type="NCBI Taxonomy" id="69824"/>
    <lineage>
        <taxon>Bacteria</taxon>
        <taxon>Bacillati</taxon>
        <taxon>Bacillota</taxon>
        <taxon>Erysipelotrichia</taxon>
        <taxon>Erysipelotrichales</taxon>
        <taxon>Coprobacillaceae</taxon>
        <taxon>Thomasclavelia</taxon>
    </lineage>
</organism>
<feature type="transmembrane region" description="Helical" evidence="1">
    <location>
        <begin position="16"/>
        <end position="40"/>
    </location>
</feature>
<name>A0A829Z9U2_9FIRM</name>
<reference evidence="2 3" key="1">
    <citation type="journal article" date="2020" name="Microbiome">
        <title>Single-cell genomics of uncultured bacteria reveals dietary fiber responders in the mouse gut microbiota.</title>
        <authorList>
            <person name="Chijiiwa R."/>
            <person name="Hosokawa M."/>
            <person name="Kogawa M."/>
            <person name="Nishikawa Y."/>
            <person name="Ide K."/>
            <person name="Sakanashi C."/>
            <person name="Takahashi K."/>
            <person name="Takeyama H."/>
        </authorList>
    </citation>
    <scope>NUCLEOTIDE SEQUENCE [LARGE SCALE GENOMIC DNA]</scope>
    <source>
        <strain evidence="2">IMSAGC_017</strain>
    </source>
</reference>
<dbReference type="RefSeq" id="WP_278628493.1">
    <property type="nucleotide sequence ID" value="NZ_CAJTPY010000105.1"/>
</dbReference>
<comment type="caution">
    <text evidence="2">The sequence shown here is derived from an EMBL/GenBank/DDBJ whole genome shotgun (WGS) entry which is preliminary data.</text>
</comment>
<sequence>MLIGSYLPYDPNHENIISILHIILSSLGALSLLIIIQILINRIILVDLIFYKKMTMIYRSLILMLGMFIIMFGSINSIVELFFTFTVLISLNEIEKYFK</sequence>
<accession>A0A829Z9U2</accession>
<evidence type="ECO:0000313" key="3">
    <source>
        <dbReference type="Proteomes" id="UP000490821"/>
    </source>
</evidence>
<keyword evidence="1" id="KW-0812">Transmembrane</keyword>
<keyword evidence="1" id="KW-0472">Membrane</keyword>
<gene>
    <name evidence="2" type="ORF">IMSAGC017_01153</name>
</gene>
<dbReference type="EMBL" id="BLMI01000137">
    <property type="protein sequence ID" value="GFI41113.1"/>
    <property type="molecule type" value="Genomic_DNA"/>
</dbReference>
<dbReference type="Proteomes" id="UP000490821">
    <property type="component" value="Unassembled WGS sequence"/>
</dbReference>
<evidence type="ECO:0000256" key="1">
    <source>
        <dbReference type="SAM" id="Phobius"/>
    </source>
</evidence>
<protein>
    <submittedName>
        <fullName evidence="2">Uncharacterized protein</fullName>
    </submittedName>
</protein>
<proteinExistence type="predicted"/>
<feature type="transmembrane region" description="Helical" evidence="1">
    <location>
        <begin position="61"/>
        <end position="89"/>
    </location>
</feature>
<evidence type="ECO:0000313" key="2">
    <source>
        <dbReference type="EMBL" id="GFI41113.1"/>
    </source>
</evidence>